<dbReference type="InterPro" id="IPR052928">
    <property type="entry name" value="Desiccation-related_membrane"/>
</dbReference>
<dbReference type="Proteomes" id="UP001500141">
    <property type="component" value="Unassembled WGS sequence"/>
</dbReference>
<proteinExistence type="predicted"/>
<keyword evidence="1" id="KW-0812">Transmembrane</keyword>
<organism evidence="2 3">
    <name type="scientific">Flavobacterium hankyongi</name>
    <dbReference type="NCBI Taxonomy" id="1176532"/>
    <lineage>
        <taxon>Bacteria</taxon>
        <taxon>Pseudomonadati</taxon>
        <taxon>Bacteroidota</taxon>
        <taxon>Flavobacteriia</taxon>
        <taxon>Flavobacteriales</taxon>
        <taxon>Flavobacteriaceae</taxon>
        <taxon>Flavobacterium</taxon>
    </lineage>
</organism>
<evidence type="ECO:0000313" key="3">
    <source>
        <dbReference type="Proteomes" id="UP001500141"/>
    </source>
</evidence>
<dbReference type="Pfam" id="PF12732">
    <property type="entry name" value="YtxH"/>
    <property type="match status" value="1"/>
</dbReference>
<accession>A0ABP8ZV58</accession>
<dbReference type="EMBL" id="BAABIP010000014">
    <property type="protein sequence ID" value="GAA4766891.1"/>
    <property type="molecule type" value="Genomic_DNA"/>
</dbReference>
<keyword evidence="3" id="KW-1185">Reference proteome</keyword>
<dbReference type="InterPro" id="IPR024623">
    <property type="entry name" value="YtxH"/>
</dbReference>
<reference evidence="3" key="1">
    <citation type="journal article" date="2019" name="Int. J. Syst. Evol. Microbiol.">
        <title>The Global Catalogue of Microorganisms (GCM) 10K type strain sequencing project: providing services to taxonomists for standard genome sequencing and annotation.</title>
        <authorList>
            <consortium name="The Broad Institute Genomics Platform"/>
            <consortium name="The Broad Institute Genome Sequencing Center for Infectious Disease"/>
            <person name="Wu L."/>
            <person name="Ma J."/>
        </authorList>
    </citation>
    <scope>NUCLEOTIDE SEQUENCE [LARGE SCALE GENOMIC DNA]</scope>
    <source>
        <strain evidence="3">JCM 18198</strain>
    </source>
</reference>
<keyword evidence="1" id="KW-0472">Membrane</keyword>
<dbReference type="PANTHER" id="PTHR35792:SF2">
    <property type="entry name" value="GENERAL STRESS PROTEIN"/>
    <property type="match status" value="1"/>
</dbReference>
<dbReference type="RefSeq" id="WP_264544806.1">
    <property type="nucleotide sequence ID" value="NZ_BAABIP010000014.1"/>
</dbReference>
<comment type="caution">
    <text evidence="2">The sequence shown here is derived from an EMBL/GenBank/DDBJ whole genome shotgun (WGS) entry which is preliminary data.</text>
</comment>
<dbReference type="PANTHER" id="PTHR35792">
    <property type="entry name" value="GENERAL STRESS PROTEIN"/>
    <property type="match status" value="1"/>
</dbReference>
<sequence length="91" mass="9745">MKTDKVVLGILGAAAVGAALGILFAPDKGSVTRKKISSKGKDLKDSLKTNLNNLSEKANEVYSSLKGEVKEAKDDFDHEIANLKNINKSIM</sequence>
<feature type="transmembrane region" description="Helical" evidence="1">
    <location>
        <begin position="6"/>
        <end position="25"/>
    </location>
</feature>
<protein>
    <recommendedName>
        <fullName evidence="4">YtxH domain-containing protein</fullName>
    </recommendedName>
</protein>
<gene>
    <name evidence="2" type="ORF">GCM10023230_15770</name>
</gene>
<name>A0ABP8ZV58_9FLAO</name>
<keyword evidence="1" id="KW-1133">Transmembrane helix</keyword>
<evidence type="ECO:0000256" key="1">
    <source>
        <dbReference type="SAM" id="Phobius"/>
    </source>
</evidence>
<evidence type="ECO:0008006" key="4">
    <source>
        <dbReference type="Google" id="ProtNLM"/>
    </source>
</evidence>
<evidence type="ECO:0000313" key="2">
    <source>
        <dbReference type="EMBL" id="GAA4766891.1"/>
    </source>
</evidence>